<evidence type="ECO:0000256" key="1">
    <source>
        <dbReference type="SAM" id="Phobius"/>
    </source>
</evidence>
<dbReference type="RefSeq" id="WP_248591052.1">
    <property type="nucleotide sequence ID" value="NZ_BAABEB010000022.1"/>
</dbReference>
<evidence type="ECO:0000313" key="3">
    <source>
        <dbReference type="Proteomes" id="UP000832041"/>
    </source>
</evidence>
<keyword evidence="1" id="KW-1133">Transmembrane helix</keyword>
<feature type="transmembrane region" description="Helical" evidence="1">
    <location>
        <begin position="43"/>
        <end position="68"/>
    </location>
</feature>
<feature type="transmembrane region" description="Helical" evidence="1">
    <location>
        <begin position="88"/>
        <end position="106"/>
    </location>
</feature>
<evidence type="ECO:0000313" key="2">
    <source>
        <dbReference type="EMBL" id="UPT22557.1"/>
    </source>
</evidence>
<name>A0ABY4L4F2_THEAE</name>
<accession>A0ABY4L4F2</accession>
<sequence>MTLERGNAFTPVASATLIWPWRSSVIAGGVTGVISLLTSLGEGVLGALGSGFGTAAFFFALVGGVVGVVGSKGDRRARRYAAQYPWRFAAAPALLGGVGMAVGGVLSDGLFLGIMGGAAGAAVLWVILGIVAMVVGNRK</sequence>
<keyword evidence="1" id="KW-0812">Transmembrane</keyword>
<gene>
    <name evidence="2" type="ORF">FOF52_17670</name>
</gene>
<protein>
    <recommendedName>
        <fullName evidence="4">Integral membrane protein</fullName>
    </recommendedName>
</protein>
<feature type="transmembrane region" description="Helical" evidence="1">
    <location>
        <begin position="112"/>
        <end position="135"/>
    </location>
</feature>
<organism evidence="2 3">
    <name type="scientific">Thermobifida alba</name>
    <name type="common">Thermomonospora alba</name>
    <dbReference type="NCBI Taxonomy" id="53522"/>
    <lineage>
        <taxon>Bacteria</taxon>
        <taxon>Bacillati</taxon>
        <taxon>Actinomycetota</taxon>
        <taxon>Actinomycetes</taxon>
        <taxon>Streptosporangiales</taxon>
        <taxon>Nocardiopsidaceae</taxon>
        <taxon>Thermobifida</taxon>
    </lineage>
</organism>
<dbReference type="EMBL" id="CP051627">
    <property type="protein sequence ID" value="UPT22557.1"/>
    <property type="molecule type" value="Genomic_DNA"/>
</dbReference>
<evidence type="ECO:0008006" key="4">
    <source>
        <dbReference type="Google" id="ProtNLM"/>
    </source>
</evidence>
<dbReference type="Proteomes" id="UP000832041">
    <property type="component" value="Chromosome"/>
</dbReference>
<keyword evidence="1" id="KW-0472">Membrane</keyword>
<proteinExistence type="predicted"/>
<reference evidence="2 3" key="1">
    <citation type="submission" date="2020-04" db="EMBL/GenBank/DDBJ databases">
        <title>Thermobifida alba genome sequencing and assembly.</title>
        <authorList>
            <person name="Luzics S."/>
            <person name="Horvath B."/>
            <person name="Nagy I."/>
            <person name="Toth A."/>
            <person name="Nagy I."/>
            <person name="Kukolya J."/>
        </authorList>
    </citation>
    <scope>NUCLEOTIDE SEQUENCE [LARGE SCALE GENOMIC DNA]</scope>
    <source>
        <strain evidence="2 3">DSM 43795</strain>
    </source>
</reference>
<keyword evidence="3" id="KW-1185">Reference proteome</keyword>